<dbReference type="AlphaFoldDB" id="A0A561R293"/>
<dbReference type="Pfam" id="PF13271">
    <property type="entry name" value="DUF4062"/>
    <property type="match status" value="1"/>
</dbReference>
<protein>
    <submittedName>
        <fullName evidence="2">Uncharacterized protein DUF4062</fullName>
    </submittedName>
</protein>
<dbReference type="EMBL" id="VIWP01000002">
    <property type="protein sequence ID" value="TWF56736.1"/>
    <property type="molecule type" value="Genomic_DNA"/>
</dbReference>
<dbReference type="OrthoDB" id="72299at2"/>
<accession>A0A561R293</accession>
<sequence length="319" mass="36735">MDVKYQIFVSSTFDDLIEERRAVMEAILNLRHIPVGMELFHATDETQWQYIQRRIAECDYYVVIVAERYGSEFEGKSYTQKEYELAVQLGIPVIALLLDGSVRATWPQTKVDFEKKTQVEEFRSLCKQRLVKFWKTSEDLALKVTQSLNAVTIDIPRVGWVRADAVPSLKVVEELSILSDEKRKLQARVEQLSGSESISIPPEVIYRIQQLQMSSVNSYCEGYEIEDDIPSLLDVFLASHKVLATGAELWQMWEVWRESFKMFGNDDHTAVSILGEFASHNLVDFGYKPTSGRGQAKEYRLTEYGKNFAMYAYNYETGP</sequence>
<organism evidence="2 3">
    <name type="scientific">Neorhizobium alkalisoli</name>
    <dbReference type="NCBI Taxonomy" id="528178"/>
    <lineage>
        <taxon>Bacteria</taxon>
        <taxon>Pseudomonadati</taxon>
        <taxon>Pseudomonadota</taxon>
        <taxon>Alphaproteobacteria</taxon>
        <taxon>Hyphomicrobiales</taxon>
        <taxon>Rhizobiaceae</taxon>
        <taxon>Rhizobium/Agrobacterium group</taxon>
        <taxon>Neorhizobium</taxon>
    </lineage>
</organism>
<proteinExistence type="predicted"/>
<keyword evidence="3" id="KW-1185">Reference proteome</keyword>
<reference evidence="2 3" key="1">
    <citation type="submission" date="2019-06" db="EMBL/GenBank/DDBJ databases">
        <title>Sorghum-associated microbial communities from plants grown in Nebraska, USA.</title>
        <authorList>
            <person name="Schachtman D."/>
        </authorList>
    </citation>
    <scope>NUCLEOTIDE SEQUENCE [LARGE SCALE GENOMIC DNA]</scope>
    <source>
        <strain evidence="2 3">1225</strain>
    </source>
</reference>
<feature type="domain" description="DUF4062" evidence="1">
    <location>
        <begin position="6"/>
        <end position="86"/>
    </location>
</feature>
<comment type="caution">
    <text evidence="2">The sequence shown here is derived from an EMBL/GenBank/DDBJ whole genome shotgun (WGS) entry which is preliminary data.</text>
</comment>
<evidence type="ECO:0000313" key="2">
    <source>
        <dbReference type="EMBL" id="TWF56736.1"/>
    </source>
</evidence>
<name>A0A561R293_9HYPH</name>
<evidence type="ECO:0000259" key="1">
    <source>
        <dbReference type="Pfam" id="PF13271"/>
    </source>
</evidence>
<dbReference type="Proteomes" id="UP000320653">
    <property type="component" value="Unassembled WGS sequence"/>
</dbReference>
<dbReference type="InterPro" id="IPR025139">
    <property type="entry name" value="DUF4062"/>
</dbReference>
<evidence type="ECO:0000313" key="3">
    <source>
        <dbReference type="Proteomes" id="UP000320653"/>
    </source>
</evidence>
<gene>
    <name evidence="2" type="ORF">FHW37_102375</name>
</gene>
<dbReference type="RefSeq" id="WP_145634569.1">
    <property type="nucleotide sequence ID" value="NZ_VIWP01000002.1"/>
</dbReference>